<organism evidence="6 7">
    <name type="scientific">Sinanaerobacter chloroacetimidivorans</name>
    <dbReference type="NCBI Taxonomy" id="2818044"/>
    <lineage>
        <taxon>Bacteria</taxon>
        <taxon>Bacillati</taxon>
        <taxon>Bacillota</taxon>
        <taxon>Clostridia</taxon>
        <taxon>Peptostreptococcales</taxon>
        <taxon>Anaerovoracaceae</taxon>
        <taxon>Sinanaerobacter</taxon>
    </lineage>
</organism>
<keyword evidence="3 5" id="KW-0175">Coiled coil</keyword>
<reference evidence="6" key="2">
    <citation type="submission" date="2021-04" db="EMBL/GenBank/DDBJ databases">
        <authorList>
            <person name="Liu J."/>
        </authorList>
    </citation>
    <scope>NUCLEOTIDE SEQUENCE</scope>
    <source>
        <strain evidence="6">BAD-6</strain>
    </source>
</reference>
<dbReference type="RefSeq" id="WP_227020132.1">
    <property type="nucleotide sequence ID" value="NZ_JAGSND010000019.1"/>
</dbReference>
<dbReference type="PANTHER" id="PTHR30563:SF0">
    <property type="entry name" value="DNA RECOMBINATION PROTEIN RMUC"/>
    <property type="match status" value="1"/>
</dbReference>
<evidence type="ECO:0000256" key="2">
    <source>
        <dbReference type="ARBA" id="ARBA00009840"/>
    </source>
</evidence>
<dbReference type="InterPro" id="IPR003798">
    <property type="entry name" value="DNA_recombination_RmuC"/>
</dbReference>
<keyword evidence="4" id="KW-0233">DNA recombination</keyword>
<dbReference type="Proteomes" id="UP000675664">
    <property type="component" value="Unassembled WGS sequence"/>
</dbReference>
<evidence type="ECO:0000256" key="3">
    <source>
        <dbReference type="ARBA" id="ARBA00023054"/>
    </source>
</evidence>
<evidence type="ECO:0000256" key="4">
    <source>
        <dbReference type="ARBA" id="ARBA00023172"/>
    </source>
</evidence>
<sequence length="447" mass="50453">MSEQFVMIILVLLTFIAVCVSLAVILSMTRQSSSTSNEVKTSRQEMIHYIQSSFSHLGELLTASQKQSTEIQDKRLQELNQHLTQRNDMLQKTVNDMLIQVESRLKTNAIENEQKLEQIRATMENRITAMQEDNSRKLEEMRATVDEKLQKTLEDRISKSFQLVSERLEQVYKGLGEMQSLASGVGDLKKVLSNVKTRGILGEIQLGSILEQILSPEQYEENIVTKKGSSERVEFAIKLPGDEEGIVYLPIDAKFPADTYAKLMDAYETGSPEEIDQAAKMLERAIKTFAKCIHDKYIEPPQTTDFGIMFLPFEGLYAEVVRRGMVETLQRDYKINIAGPTTMAALLNSLQMGFKTLAIQKHSSEVWNVLGAVKTEFDKFGDVLTATQQRINQANAELDKLIGTRTRKIQSKLRSVVSLSEQNSRELLGLGTLGDEDPIELETSEEE</sequence>
<name>A0A8J7W6D1_9FIRM</name>
<dbReference type="AlphaFoldDB" id="A0A8J7W6D1"/>
<comment type="similarity">
    <text evidence="2">Belongs to the RmuC family.</text>
</comment>
<keyword evidence="7" id="KW-1185">Reference proteome</keyword>
<reference evidence="6" key="1">
    <citation type="submission" date="2021-04" db="EMBL/GenBank/DDBJ databases">
        <title>Sinoanaerobacter chloroacetimidivorans sp. nov., an obligate anaerobic bacterium isolated from anaerobic sludge.</title>
        <authorList>
            <person name="Bao Y."/>
        </authorList>
    </citation>
    <scope>NUCLEOTIDE SEQUENCE</scope>
    <source>
        <strain evidence="6">BAD-6</strain>
    </source>
</reference>
<evidence type="ECO:0000256" key="5">
    <source>
        <dbReference type="SAM" id="Coils"/>
    </source>
</evidence>
<comment type="caution">
    <text evidence="6">The sequence shown here is derived from an EMBL/GenBank/DDBJ whole genome shotgun (WGS) entry which is preliminary data.</text>
</comment>
<protein>
    <submittedName>
        <fullName evidence="6">DNA recombination protein RmuC</fullName>
    </submittedName>
</protein>
<feature type="coiled-coil region" evidence="5">
    <location>
        <begin position="106"/>
        <end position="140"/>
    </location>
</feature>
<proteinExistence type="inferred from homology"/>
<accession>A0A8J7W6D1</accession>
<dbReference type="EMBL" id="JAGSND010000019">
    <property type="protein sequence ID" value="MBR0600000.1"/>
    <property type="molecule type" value="Genomic_DNA"/>
</dbReference>
<dbReference type="Pfam" id="PF02646">
    <property type="entry name" value="RmuC"/>
    <property type="match status" value="1"/>
</dbReference>
<evidence type="ECO:0000256" key="1">
    <source>
        <dbReference type="ARBA" id="ARBA00003416"/>
    </source>
</evidence>
<gene>
    <name evidence="6" type="primary">rmuC</name>
    <name evidence="6" type="ORF">KCX82_19125</name>
</gene>
<evidence type="ECO:0000313" key="7">
    <source>
        <dbReference type="Proteomes" id="UP000675664"/>
    </source>
</evidence>
<evidence type="ECO:0000313" key="6">
    <source>
        <dbReference type="EMBL" id="MBR0600000.1"/>
    </source>
</evidence>
<dbReference type="PANTHER" id="PTHR30563">
    <property type="entry name" value="DNA RECOMBINATION PROTEIN RMUC"/>
    <property type="match status" value="1"/>
</dbReference>
<dbReference type="GO" id="GO:0006310">
    <property type="term" value="P:DNA recombination"/>
    <property type="evidence" value="ECO:0007669"/>
    <property type="project" value="UniProtKB-KW"/>
</dbReference>
<comment type="function">
    <text evidence="1">Involved in DNA recombination.</text>
</comment>